<dbReference type="InterPro" id="IPR036388">
    <property type="entry name" value="WH-like_DNA-bd_sf"/>
</dbReference>
<keyword evidence="4" id="KW-0804">Transcription</keyword>
<dbReference type="PRINTS" id="PR00039">
    <property type="entry name" value="HTHLYSR"/>
</dbReference>
<evidence type="ECO:0000313" key="6">
    <source>
        <dbReference type="EMBL" id="MXN20713.1"/>
    </source>
</evidence>
<dbReference type="EMBL" id="WUMU01000034">
    <property type="protein sequence ID" value="MXN20713.1"/>
    <property type="molecule type" value="Genomic_DNA"/>
</dbReference>
<dbReference type="Pfam" id="PF00126">
    <property type="entry name" value="HTH_1"/>
    <property type="match status" value="1"/>
</dbReference>
<dbReference type="SUPFAM" id="SSF46785">
    <property type="entry name" value="Winged helix' DNA-binding domain"/>
    <property type="match status" value="1"/>
</dbReference>
<keyword evidence="3" id="KW-0238">DNA-binding</keyword>
<dbReference type="AlphaFoldDB" id="A0A6L7GD57"/>
<dbReference type="InterPro" id="IPR000847">
    <property type="entry name" value="LysR_HTH_N"/>
</dbReference>
<evidence type="ECO:0000259" key="5">
    <source>
        <dbReference type="PROSITE" id="PS50931"/>
    </source>
</evidence>
<keyword evidence="2" id="KW-0805">Transcription regulation</keyword>
<dbReference type="Pfam" id="PF03466">
    <property type="entry name" value="LysR_substrate"/>
    <property type="match status" value="1"/>
</dbReference>
<comment type="caution">
    <text evidence="6">The sequence shown here is derived from an EMBL/GenBank/DDBJ whole genome shotgun (WGS) entry which is preliminary data.</text>
</comment>
<gene>
    <name evidence="6" type="ORF">GR170_23030</name>
</gene>
<accession>A0A6L7GD57</accession>
<dbReference type="RefSeq" id="WP_160896837.1">
    <property type="nucleotide sequence ID" value="NZ_WUMU01000034.1"/>
</dbReference>
<dbReference type="Proteomes" id="UP000477911">
    <property type="component" value="Unassembled WGS sequence"/>
</dbReference>
<dbReference type="PANTHER" id="PTHR30126:SF25">
    <property type="entry name" value="HTH-TYPE TRANSCRIPTIONAL REGULATOR METR"/>
    <property type="match status" value="1"/>
</dbReference>
<evidence type="ECO:0000256" key="4">
    <source>
        <dbReference type="ARBA" id="ARBA00023163"/>
    </source>
</evidence>
<evidence type="ECO:0000313" key="7">
    <source>
        <dbReference type="Proteomes" id="UP000477911"/>
    </source>
</evidence>
<evidence type="ECO:0000256" key="2">
    <source>
        <dbReference type="ARBA" id="ARBA00023015"/>
    </source>
</evidence>
<protein>
    <submittedName>
        <fullName evidence="6">LysR family transcriptional regulator</fullName>
    </submittedName>
</protein>
<dbReference type="InterPro" id="IPR005119">
    <property type="entry name" value="LysR_subst-bd"/>
</dbReference>
<dbReference type="Gene3D" id="3.40.190.10">
    <property type="entry name" value="Periplasmic binding protein-like II"/>
    <property type="match status" value="1"/>
</dbReference>
<organism evidence="6 7">
    <name type="scientific">Pseudooceanicola albus</name>
    <dbReference type="NCBI Taxonomy" id="2692189"/>
    <lineage>
        <taxon>Bacteria</taxon>
        <taxon>Pseudomonadati</taxon>
        <taxon>Pseudomonadota</taxon>
        <taxon>Alphaproteobacteria</taxon>
        <taxon>Rhodobacterales</taxon>
        <taxon>Paracoccaceae</taxon>
        <taxon>Pseudooceanicola</taxon>
    </lineage>
</organism>
<dbReference type="Gene3D" id="1.10.10.10">
    <property type="entry name" value="Winged helix-like DNA-binding domain superfamily/Winged helix DNA-binding domain"/>
    <property type="match status" value="1"/>
</dbReference>
<reference evidence="6 7" key="1">
    <citation type="submission" date="2019-12" db="EMBL/GenBank/DDBJ databases">
        <authorList>
            <person name="Li M."/>
        </authorList>
    </citation>
    <scope>NUCLEOTIDE SEQUENCE [LARGE SCALE GENOMIC DNA]</scope>
    <source>
        <strain evidence="6 7">GBMRC 2024</strain>
    </source>
</reference>
<dbReference type="InterPro" id="IPR036390">
    <property type="entry name" value="WH_DNA-bd_sf"/>
</dbReference>
<dbReference type="PANTHER" id="PTHR30126">
    <property type="entry name" value="HTH-TYPE TRANSCRIPTIONAL REGULATOR"/>
    <property type="match status" value="1"/>
</dbReference>
<dbReference type="GO" id="GO:0000976">
    <property type="term" value="F:transcription cis-regulatory region binding"/>
    <property type="evidence" value="ECO:0007669"/>
    <property type="project" value="TreeGrafter"/>
</dbReference>
<comment type="similarity">
    <text evidence="1">Belongs to the LysR transcriptional regulatory family.</text>
</comment>
<proteinExistence type="inferred from homology"/>
<feature type="domain" description="HTH lysR-type" evidence="5">
    <location>
        <begin position="1"/>
        <end position="59"/>
    </location>
</feature>
<dbReference type="PROSITE" id="PS50931">
    <property type="entry name" value="HTH_LYSR"/>
    <property type="match status" value="1"/>
</dbReference>
<keyword evidence="7" id="KW-1185">Reference proteome</keyword>
<dbReference type="FunFam" id="1.10.10.10:FF:000001">
    <property type="entry name" value="LysR family transcriptional regulator"/>
    <property type="match status" value="1"/>
</dbReference>
<dbReference type="SUPFAM" id="SSF53850">
    <property type="entry name" value="Periplasmic binding protein-like II"/>
    <property type="match status" value="1"/>
</dbReference>
<evidence type="ECO:0000256" key="1">
    <source>
        <dbReference type="ARBA" id="ARBA00009437"/>
    </source>
</evidence>
<name>A0A6L7GD57_9RHOB</name>
<sequence length="300" mass="33928">MIERQHLAILLAVSRTGSVTAAAKQLNLTQSALSHAMSKLEGRFGLQLWLRKGRNLHLTQAGEYLLEIAERFVPEIEHAERVLRQFASGRKGTLRIAMACHPCHKFMMRLTRPYLAAWPEVDFNIRSGFRFDGITALESREIDVLITPDPEENAALSFHPVFDYELRLVVPEDHPLAEVPFVQPRDILEETLITLPVATELLDFYTHFLIPAQCRPRARTLIETTELMLHLVAAQRGVSVIPDWLIQEEGCDLPVRSLRIGPNGLMKQLNFGIRKQDGGLDYIQGLIEIALSVNRRQGAT</sequence>
<dbReference type="GO" id="GO:0003700">
    <property type="term" value="F:DNA-binding transcription factor activity"/>
    <property type="evidence" value="ECO:0007669"/>
    <property type="project" value="InterPro"/>
</dbReference>
<evidence type="ECO:0000256" key="3">
    <source>
        <dbReference type="ARBA" id="ARBA00023125"/>
    </source>
</evidence>